<organism evidence="1 2">
    <name type="scientific">Tamaricihabitans halophyticus</name>
    <dbReference type="NCBI Taxonomy" id="1262583"/>
    <lineage>
        <taxon>Bacteria</taxon>
        <taxon>Bacillati</taxon>
        <taxon>Actinomycetota</taxon>
        <taxon>Actinomycetes</taxon>
        <taxon>Pseudonocardiales</taxon>
        <taxon>Pseudonocardiaceae</taxon>
        <taxon>Tamaricihabitans</taxon>
    </lineage>
</organism>
<dbReference type="Proteomes" id="UP000294911">
    <property type="component" value="Unassembled WGS sequence"/>
</dbReference>
<gene>
    <name evidence="1" type="ORF">EV191_106259</name>
</gene>
<evidence type="ECO:0000313" key="1">
    <source>
        <dbReference type="EMBL" id="TCP52093.1"/>
    </source>
</evidence>
<dbReference type="SUPFAM" id="SSF51556">
    <property type="entry name" value="Metallo-dependent hydrolases"/>
    <property type="match status" value="1"/>
</dbReference>
<dbReference type="InterPro" id="IPR032466">
    <property type="entry name" value="Metal_Hydrolase"/>
</dbReference>
<comment type="caution">
    <text evidence="1">The sequence shown here is derived from an EMBL/GenBank/DDBJ whole genome shotgun (WGS) entry which is preliminary data.</text>
</comment>
<keyword evidence="2" id="KW-1185">Reference proteome</keyword>
<dbReference type="OrthoDB" id="9789440at2"/>
<reference evidence="1 2" key="1">
    <citation type="submission" date="2019-03" db="EMBL/GenBank/DDBJ databases">
        <title>Genomic Encyclopedia of Type Strains, Phase IV (KMG-IV): sequencing the most valuable type-strain genomes for metagenomic binning, comparative biology and taxonomic classification.</title>
        <authorList>
            <person name="Goeker M."/>
        </authorList>
    </citation>
    <scope>NUCLEOTIDE SEQUENCE [LARGE SCALE GENOMIC DNA]</scope>
    <source>
        <strain evidence="1 2">DSM 45765</strain>
    </source>
</reference>
<dbReference type="RefSeq" id="WP_132877927.1">
    <property type="nucleotide sequence ID" value="NZ_SLXQ01000006.1"/>
</dbReference>
<protein>
    <recommendedName>
        <fullName evidence="3">Amidohydrolase-related domain-containing protein</fullName>
    </recommendedName>
</protein>
<dbReference type="Pfam" id="PF19799">
    <property type="entry name" value="DUF6282"/>
    <property type="match status" value="1"/>
</dbReference>
<accession>A0A4R2QQQ5</accession>
<dbReference type="InterPro" id="IPR046249">
    <property type="entry name" value="DUF6282"/>
</dbReference>
<dbReference type="EMBL" id="SLXQ01000006">
    <property type="protein sequence ID" value="TCP52093.1"/>
    <property type="molecule type" value="Genomic_DNA"/>
</dbReference>
<sequence>MFDLHVHAAPDIWPRHGGDLATVTAYARAGFTGCVLKGHYESTVGRAAAAAEVTGLAVFGGIALNRHVGGINAAAVAATLAQGGRVVWFPTSDAHAQHAAGLPRLCGQHPELSPLSYGIPPVNPETADEVTRICELIAEADAVLATGHLSTAEIGWLLPVAARHGVRRVLLTHPGYTVPAMPAETAREFASAGALVEITTFQLLHQHGASAAWLAEYARTVGVDRVVLSSDAGQPDSPPPPEALVLLQETLAAQGIDPGSLRSAASERAAELVMPG</sequence>
<evidence type="ECO:0000313" key="2">
    <source>
        <dbReference type="Proteomes" id="UP000294911"/>
    </source>
</evidence>
<evidence type="ECO:0008006" key="3">
    <source>
        <dbReference type="Google" id="ProtNLM"/>
    </source>
</evidence>
<name>A0A4R2QQQ5_9PSEU</name>
<dbReference type="AlphaFoldDB" id="A0A4R2QQQ5"/>
<proteinExistence type="predicted"/>